<accession>A0ABD5P6Y6</accession>
<name>A0ABD5P6Y6_9EURY</name>
<protein>
    <submittedName>
        <fullName evidence="2">Uncharacterized protein</fullName>
    </submittedName>
</protein>
<evidence type="ECO:0000313" key="3">
    <source>
        <dbReference type="Proteomes" id="UP001595921"/>
    </source>
</evidence>
<evidence type="ECO:0000313" key="2">
    <source>
        <dbReference type="EMBL" id="MFC4356645.1"/>
    </source>
</evidence>
<comment type="caution">
    <text evidence="2">The sequence shown here is derived from an EMBL/GenBank/DDBJ whole genome shotgun (WGS) entry which is preliminary data.</text>
</comment>
<dbReference type="EMBL" id="JBHSDS010000002">
    <property type="protein sequence ID" value="MFC4356645.1"/>
    <property type="molecule type" value="Genomic_DNA"/>
</dbReference>
<reference evidence="2 3" key="1">
    <citation type="journal article" date="2019" name="Int. J. Syst. Evol. Microbiol.">
        <title>The Global Catalogue of Microorganisms (GCM) 10K type strain sequencing project: providing services to taxonomists for standard genome sequencing and annotation.</title>
        <authorList>
            <consortium name="The Broad Institute Genomics Platform"/>
            <consortium name="The Broad Institute Genome Sequencing Center for Infectious Disease"/>
            <person name="Wu L."/>
            <person name="Ma J."/>
        </authorList>
    </citation>
    <scope>NUCLEOTIDE SEQUENCE [LARGE SCALE GENOMIC DNA]</scope>
    <source>
        <strain evidence="2 3">CGMCC 1.12553</strain>
    </source>
</reference>
<sequence>MIFTGYDTPSGVTTTATDSPQAKEEFSKRIQALIRSAESNGVDIERGYVFQSESGDHDQDPGISPVVRESKGQ</sequence>
<proteinExistence type="predicted"/>
<organism evidence="2 3">
    <name type="scientific">Halobium salinum</name>
    <dbReference type="NCBI Taxonomy" id="1364940"/>
    <lineage>
        <taxon>Archaea</taxon>
        <taxon>Methanobacteriati</taxon>
        <taxon>Methanobacteriota</taxon>
        <taxon>Stenosarchaea group</taxon>
        <taxon>Halobacteria</taxon>
        <taxon>Halobacteriales</taxon>
        <taxon>Haloferacaceae</taxon>
        <taxon>Halobium</taxon>
    </lineage>
</organism>
<evidence type="ECO:0000256" key="1">
    <source>
        <dbReference type="SAM" id="MobiDB-lite"/>
    </source>
</evidence>
<feature type="region of interest" description="Disordered" evidence="1">
    <location>
        <begin position="1"/>
        <end position="24"/>
    </location>
</feature>
<dbReference type="RefSeq" id="WP_267625083.1">
    <property type="nucleotide sequence ID" value="NZ_JAODIW010000010.1"/>
</dbReference>
<feature type="region of interest" description="Disordered" evidence="1">
    <location>
        <begin position="51"/>
        <end position="73"/>
    </location>
</feature>
<dbReference type="AlphaFoldDB" id="A0ABD5P6Y6"/>
<dbReference type="Proteomes" id="UP001595921">
    <property type="component" value="Unassembled WGS sequence"/>
</dbReference>
<gene>
    <name evidence="2" type="ORF">ACFO0N_01640</name>
</gene>
<keyword evidence="3" id="KW-1185">Reference proteome</keyword>
<feature type="compositionally biased region" description="Polar residues" evidence="1">
    <location>
        <begin position="10"/>
        <end position="20"/>
    </location>
</feature>